<protein>
    <submittedName>
        <fullName evidence="2">GNAT family N-acetyltransferase</fullName>
    </submittedName>
</protein>
<dbReference type="AlphaFoldDB" id="A0A9D1AI56"/>
<dbReference type="Gene3D" id="3.40.630.30">
    <property type="match status" value="1"/>
</dbReference>
<dbReference type="CDD" id="cd04301">
    <property type="entry name" value="NAT_SF"/>
    <property type="match status" value="1"/>
</dbReference>
<sequence>MVRVFPLNDRYADKFAKMFSDYYDELGCDEDGEHLVREYILPDLLAGLLKVDLIEDDGALSGFCIYQTDEPGNEWNFKDGWGDIREIYIVMQRRRKGLGKFLLYTAEMKLKEAGAKNIYALPDDGAVDFFAACGYELSDEVCQELECNVFIKSAQNGCKDCRNK</sequence>
<accession>A0A9D1AI56</accession>
<organism evidence="2 3">
    <name type="scientific">Candidatus Coproplasma stercoripullorum</name>
    <dbReference type="NCBI Taxonomy" id="2840751"/>
    <lineage>
        <taxon>Bacteria</taxon>
        <taxon>Bacillati</taxon>
        <taxon>Bacillota</taxon>
        <taxon>Clostridia</taxon>
        <taxon>Eubacteriales</taxon>
        <taxon>Candidatus Coproplasma</taxon>
    </lineage>
</organism>
<dbReference type="Pfam" id="PF00583">
    <property type="entry name" value="Acetyltransf_1"/>
    <property type="match status" value="1"/>
</dbReference>
<dbReference type="GO" id="GO:0016747">
    <property type="term" value="F:acyltransferase activity, transferring groups other than amino-acyl groups"/>
    <property type="evidence" value="ECO:0007669"/>
    <property type="project" value="InterPro"/>
</dbReference>
<reference evidence="2" key="2">
    <citation type="journal article" date="2021" name="PeerJ">
        <title>Extensive microbial diversity within the chicken gut microbiome revealed by metagenomics and culture.</title>
        <authorList>
            <person name="Gilroy R."/>
            <person name="Ravi A."/>
            <person name="Getino M."/>
            <person name="Pursley I."/>
            <person name="Horton D.L."/>
            <person name="Alikhan N.F."/>
            <person name="Baker D."/>
            <person name="Gharbi K."/>
            <person name="Hall N."/>
            <person name="Watson M."/>
            <person name="Adriaenssens E.M."/>
            <person name="Foster-Nyarko E."/>
            <person name="Jarju S."/>
            <person name="Secka A."/>
            <person name="Antonio M."/>
            <person name="Oren A."/>
            <person name="Chaudhuri R.R."/>
            <person name="La Ragione R."/>
            <person name="Hildebrand F."/>
            <person name="Pallen M.J."/>
        </authorList>
    </citation>
    <scope>NUCLEOTIDE SEQUENCE</scope>
    <source>
        <strain evidence="2">ChiW25-3613</strain>
    </source>
</reference>
<dbReference type="Proteomes" id="UP000824179">
    <property type="component" value="Unassembled WGS sequence"/>
</dbReference>
<evidence type="ECO:0000313" key="3">
    <source>
        <dbReference type="Proteomes" id="UP000824179"/>
    </source>
</evidence>
<comment type="caution">
    <text evidence="2">The sequence shown here is derived from an EMBL/GenBank/DDBJ whole genome shotgun (WGS) entry which is preliminary data.</text>
</comment>
<proteinExistence type="predicted"/>
<gene>
    <name evidence="2" type="ORF">IAB90_04335</name>
</gene>
<evidence type="ECO:0000259" key="1">
    <source>
        <dbReference type="PROSITE" id="PS51186"/>
    </source>
</evidence>
<dbReference type="EMBL" id="DVHB01000075">
    <property type="protein sequence ID" value="HIR39594.1"/>
    <property type="molecule type" value="Genomic_DNA"/>
</dbReference>
<dbReference type="PROSITE" id="PS51186">
    <property type="entry name" value="GNAT"/>
    <property type="match status" value="1"/>
</dbReference>
<evidence type="ECO:0000313" key="2">
    <source>
        <dbReference type="EMBL" id="HIR39594.1"/>
    </source>
</evidence>
<dbReference type="SUPFAM" id="SSF55729">
    <property type="entry name" value="Acyl-CoA N-acyltransferases (Nat)"/>
    <property type="match status" value="1"/>
</dbReference>
<name>A0A9D1AI56_9FIRM</name>
<feature type="domain" description="N-acetyltransferase" evidence="1">
    <location>
        <begin position="2"/>
        <end position="155"/>
    </location>
</feature>
<dbReference type="InterPro" id="IPR016181">
    <property type="entry name" value="Acyl_CoA_acyltransferase"/>
</dbReference>
<dbReference type="InterPro" id="IPR000182">
    <property type="entry name" value="GNAT_dom"/>
</dbReference>
<reference evidence="2" key="1">
    <citation type="submission" date="2020-10" db="EMBL/GenBank/DDBJ databases">
        <authorList>
            <person name="Gilroy R."/>
        </authorList>
    </citation>
    <scope>NUCLEOTIDE SEQUENCE</scope>
    <source>
        <strain evidence="2">ChiW25-3613</strain>
    </source>
</reference>